<organism evidence="1 2">
    <name type="scientific">Candidatus Amesbacteria bacterium RIFCSPHIGHO2_01_FULL_48_32b</name>
    <dbReference type="NCBI Taxonomy" id="1797253"/>
    <lineage>
        <taxon>Bacteria</taxon>
        <taxon>Candidatus Amesiibacteriota</taxon>
    </lineage>
</organism>
<gene>
    <name evidence="1" type="ORF">A2876_03735</name>
</gene>
<protein>
    <recommendedName>
        <fullName evidence="3">Haem-binding uptake Tiki superfamily ChaN domain-containing protein</fullName>
    </recommendedName>
</protein>
<proteinExistence type="predicted"/>
<accession>A0A1F4YCP3</accession>
<evidence type="ECO:0008006" key="3">
    <source>
        <dbReference type="Google" id="ProtNLM"/>
    </source>
</evidence>
<dbReference type="EMBL" id="MEXH01000032">
    <property type="protein sequence ID" value="OGC91638.1"/>
    <property type="molecule type" value="Genomic_DNA"/>
</dbReference>
<dbReference type="Proteomes" id="UP000178176">
    <property type="component" value="Unassembled WGS sequence"/>
</dbReference>
<dbReference type="AlphaFoldDB" id="A0A1F4YCP3"/>
<evidence type="ECO:0000313" key="2">
    <source>
        <dbReference type="Proteomes" id="UP000178176"/>
    </source>
</evidence>
<sequence>MDSRNQFQNEARFSDIVWVSEIHGVSQNYQVYRHLIPILRKIGYTSVALEYPSDLNGEFNENKFSKYQNIQDGRFSQESLDFFRWLDLQEINRGCFDISSPADQQNREYLMAQNLMSLFHKEKTLVISGGFHSQKRLQRINDHDILPQSGVVEQVTSKKIVRIGIKYLAGQFYNFSLKKLTSEMKSYDELKLNFGDISRNIDASLDENWWIHSGPATPIHLLNQ</sequence>
<evidence type="ECO:0000313" key="1">
    <source>
        <dbReference type="EMBL" id="OGC91638.1"/>
    </source>
</evidence>
<comment type="caution">
    <text evidence="1">The sequence shown here is derived from an EMBL/GenBank/DDBJ whole genome shotgun (WGS) entry which is preliminary data.</text>
</comment>
<name>A0A1F4YCP3_9BACT</name>
<reference evidence="1 2" key="1">
    <citation type="journal article" date="2016" name="Nat. Commun.">
        <title>Thousands of microbial genomes shed light on interconnected biogeochemical processes in an aquifer system.</title>
        <authorList>
            <person name="Anantharaman K."/>
            <person name="Brown C.T."/>
            <person name="Hug L.A."/>
            <person name="Sharon I."/>
            <person name="Castelle C.J."/>
            <person name="Probst A.J."/>
            <person name="Thomas B.C."/>
            <person name="Singh A."/>
            <person name="Wilkins M.J."/>
            <person name="Karaoz U."/>
            <person name="Brodie E.L."/>
            <person name="Williams K.H."/>
            <person name="Hubbard S.S."/>
            <person name="Banfield J.F."/>
        </authorList>
    </citation>
    <scope>NUCLEOTIDE SEQUENCE [LARGE SCALE GENOMIC DNA]</scope>
</reference>